<proteinExistence type="predicted"/>
<evidence type="ECO:0000313" key="3">
    <source>
        <dbReference type="EMBL" id="KZC14936.1"/>
    </source>
</evidence>
<dbReference type="InterPro" id="IPR015897">
    <property type="entry name" value="CHK_kinase-like"/>
</dbReference>
<feature type="compositionally biased region" description="Acidic residues" evidence="1">
    <location>
        <begin position="10"/>
        <end position="21"/>
    </location>
</feature>
<dbReference type="InterPro" id="IPR004119">
    <property type="entry name" value="EcKL"/>
</dbReference>
<dbReference type="SUPFAM" id="SSF56112">
    <property type="entry name" value="Protein kinase-like (PK-like)"/>
    <property type="match status" value="1"/>
</dbReference>
<evidence type="ECO:0000259" key="2">
    <source>
        <dbReference type="SMART" id="SM00587"/>
    </source>
</evidence>
<sequence length="437" mass="49537">MANWDWKDMDWEDAEDSSSETEEQKPEIDKEWLEGILREFHKEPVTITECNVNPGCMSNESVLSTIISVKVKYVLNESNATQDLSLIVKELPKDAFSRFFVNEGQFDLREIKFYTQVMPNLKEFQKKQLAVEDTGENLNKPGEEIPLSVPVCYHAQYTPAEETDDTLTTPDSILVLQDLRDSDFCNIKFRKGMTYDQTKVALEAIARIHAHSLAMKVIEGQSLSERYPFLFQTAKATDSYQQLVERGLPQLAKFLKNTGLEAILDALLILRPKTKHIISALLAPEGPLTLITHTDFWCNNLLFKDGPNGLECCILDWQMVTYSRPTNDIALLIVSSLPTDLRRKHTEAFLDIYWNALTSTCSRLSVDIPKDLGYTREDLSNDYRRSQLLALLLCIGSVDVALGDPDTEQRLIDVLKDLHSEGVFTDETAIATSENDS</sequence>
<dbReference type="PANTHER" id="PTHR11012:SF58">
    <property type="entry name" value="CHK KINASE-LIKE DOMAIN-CONTAINING PROTEIN"/>
    <property type="match status" value="1"/>
</dbReference>
<dbReference type="PANTHER" id="PTHR11012">
    <property type="entry name" value="PROTEIN KINASE-LIKE DOMAIN-CONTAINING"/>
    <property type="match status" value="1"/>
</dbReference>
<dbReference type="Pfam" id="PF02958">
    <property type="entry name" value="EcKL"/>
    <property type="match status" value="1"/>
</dbReference>
<evidence type="ECO:0000313" key="4">
    <source>
        <dbReference type="Proteomes" id="UP000076502"/>
    </source>
</evidence>
<dbReference type="Gene3D" id="3.90.1200.10">
    <property type="match status" value="1"/>
</dbReference>
<feature type="region of interest" description="Disordered" evidence="1">
    <location>
        <begin position="1"/>
        <end position="27"/>
    </location>
</feature>
<keyword evidence="4" id="KW-1185">Reference proteome</keyword>
<dbReference type="AlphaFoldDB" id="A0A154PSP2"/>
<dbReference type="OMA" id="IKFYTQV"/>
<organism evidence="3 4">
    <name type="scientific">Dufourea novaeangliae</name>
    <name type="common">Sweat bee</name>
    <dbReference type="NCBI Taxonomy" id="178035"/>
    <lineage>
        <taxon>Eukaryota</taxon>
        <taxon>Metazoa</taxon>
        <taxon>Ecdysozoa</taxon>
        <taxon>Arthropoda</taxon>
        <taxon>Hexapoda</taxon>
        <taxon>Insecta</taxon>
        <taxon>Pterygota</taxon>
        <taxon>Neoptera</taxon>
        <taxon>Endopterygota</taxon>
        <taxon>Hymenoptera</taxon>
        <taxon>Apocrita</taxon>
        <taxon>Aculeata</taxon>
        <taxon>Apoidea</taxon>
        <taxon>Anthophila</taxon>
        <taxon>Halictidae</taxon>
        <taxon>Rophitinae</taxon>
        <taxon>Dufourea</taxon>
    </lineage>
</organism>
<dbReference type="EMBL" id="KQ435169">
    <property type="protein sequence ID" value="KZC14936.1"/>
    <property type="molecule type" value="Genomic_DNA"/>
</dbReference>
<dbReference type="OrthoDB" id="191037at2759"/>
<accession>A0A154PSP2</accession>
<reference evidence="3 4" key="1">
    <citation type="submission" date="2015-07" db="EMBL/GenBank/DDBJ databases">
        <title>The genome of Dufourea novaeangliae.</title>
        <authorList>
            <person name="Pan H."/>
            <person name="Kapheim K."/>
        </authorList>
    </citation>
    <scope>NUCLEOTIDE SEQUENCE [LARGE SCALE GENOMIC DNA]</scope>
    <source>
        <strain evidence="3">0120121106</strain>
        <tissue evidence="3">Whole body</tissue>
    </source>
</reference>
<dbReference type="Proteomes" id="UP000076502">
    <property type="component" value="Unassembled WGS sequence"/>
</dbReference>
<dbReference type="SMART" id="SM00587">
    <property type="entry name" value="CHK"/>
    <property type="match status" value="1"/>
</dbReference>
<evidence type="ECO:0000256" key="1">
    <source>
        <dbReference type="SAM" id="MobiDB-lite"/>
    </source>
</evidence>
<gene>
    <name evidence="3" type="ORF">WN55_07525</name>
</gene>
<feature type="domain" description="CHK kinase-like" evidence="2">
    <location>
        <begin position="174"/>
        <end position="363"/>
    </location>
</feature>
<dbReference type="InterPro" id="IPR011009">
    <property type="entry name" value="Kinase-like_dom_sf"/>
</dbReference>
<name>A0A154PSP2_DUFNO</name>
<protein>
    <submittedName>
        <fullName evidence="3">Putative oxidoreductase dhs-27</fullName>
    </submittedName>
</protein>